<evidence type="ECO:0000313" key="7">
    <source>
        <dbReference type="EMBL" id="KAF7348901.1"/>
    </source>
</evidence>
<evidence type="ECO:0000256" key="4">
    <source>
        <dbReference type="ARBA" id="ARBA00023065"/>
    </source>
</evidence>
<evidence type="ECO:0000259" key="6">
    <source>
        <dbReference type="Pfam" id="PF01794"/>
    </source>
</evidence>
<reference evidence="7" key="1">
    <citation type="submission" date="2020-05" db="EMBL/GenBank/DDBJ databases">
        <title>Mycena genomes resolve the evolution of fungal bioluminescence.</title>
        <authorList>
            <person name="Tsai I.J."/>
        </authorList>
    </citation>
    <scope>NUCLEOTIDE SEQUENCE</scope>
    <source>
        <strain evidence="7">CCC161011</strain>
    </source>
</reference>
<name>A0A8H6XYH8_9AGAR</name>
<comment type="subcellular location">
    <subcellularLocation>
        <location evidence="1">Membrane</location>
        <topology evidence="1">Multi-pass membrane protein</topology>
    </subcellularLocation>
</comment>
<keyword evidence="2" id="KW-0812">Transmembrane</keyword>
<evidence type="ECO:0000313" key="8">
    <source>
        <dbReference type="Proteomes" id="UP000620124"/>
    </source>
</evidence>
<dbReference type="InterPro" id="IPR013130">
    <property type="entry name" value="Fe3_Rdtase_TM_dom"/>
</dbReference>
<sequence length="281" mass="30696">MEHPKWAGFLALAQLPPVFLLASDNSRLTALLLGPGVNYTKLNYIHRWASRFPFLGAVVYGSLWINNHRVRFLFLRSSTFLPSSTPFVDSSVRSLPSPQYSLLHTPTPDHPPCLPIPPPRPCTPPHQLVQHSNREHRPAPTREELHALKVACAEGGPAVRTLEDELWRASGEGGYVSLPLLFLHFPSAFCILFPSYDSHPYTLASSLSQLPSVLLFASKNSPPTPLLSCDKTAASGVVASVSCERRALADLRECTAFLSLGDGANGPRTLRATLAELCVAM</sequence>
<dbReference type="OrthoDB" id="3026059at2759"/>
<evidence type="ECO:0000256" key="1">
    <source>
        <dbReference type="ARBA" id="ARBA00004141"/>
    </source>
</evidence>
<dbReference type="EMBL" id="JACAZI010000011">
    <property type="protein sequence ID" value="KAF7348901.1"/>
    <property type="molecule type" value="Genomic_DNA"/>
</dbReference>
<evidence type="ECO:0000256" key="5">
    <source>
        <dbReference type="ARBA" id="ARBA00023136"/>
    </source>
</evidence>
<dbReference type="Pfam" id="PF01794">
    <property type="entry name" value="Ferric_reduct"/>
    <property type="match status" value="1"/>
</dbReference>
<keyword evidence="3" id="KW-1133">Transmembrane helix</keyword>
<protein>
    <submittedName>
        <fullName evidence="7">Iron reductase</fullName>
    </submittedName>
</protein>
<gene>
    <name evidence="7" type="ORF">MVEN_01410400</name>
</gene>
<dbReference type="AlphaFoldDB" id="A0A8H6XYH8"/>
<organism evidence="7 8">
    <name type="scientific">Mycena venus</name>
    <dbReference type="NCBI Taxonomy" id="2733690"/>
    <lineage>
        <taxon>Eukaryota</taxon>
        <taxon>Fungi</taxon>
        <taxon>Dikarya</taxon>
        <taxon>Basidiomycota</taxon>
        <taxon>Agaricomycotina</taxon>
        <taxon>Agaricomycetes</taxon>
        <taxon>Agaricomycetidae</taxon>
        <taxon>Agaricales</taxon>
        <taxon>Marasmiineae</taxon>
        <taxon>Mycenaceae</taxon>
        <taxon>Mycena</taxon>
    </lineage>
</organism>
<feature type="domain" description="Ferric oxidoreductase" evidence="6">
    <location>
        <begin position="7"/>
        <end position="69"/>
    </location>
</feature>
<keyword evidence="5" id="KW-0472">Membrane</keyword>
<proteinExistence type="predicted"/>
<evidence type="ECO:0000256" key="2">
    <source>
        <dbReference type="ARBA" id="ARBA00022692"/>
    </source>
</evidence>
<dbReference type="GO" id="GO:0006811">
    <property type="term" value="P:monoatomic ion transport"/>
    <property type="evidence" value="ECO:0007669"/>
    <property type="project" value="UniProtKB-KW"/>
</dbReference>
<comment type="caution">
    <text evidence="7">The sequence shown here is derived from an EMBL/GenBank/DDBJ whole genome shotgun (WGS) entry which is preliminary data.</text>
</comment>
<evidence type="ECO:0000256" key="3">
    <source>
        <dbReference type="ARBA" id="ARBA00022989"/>
    </source>
</evidence>
<keyword evidence="8" id="KW-1185">Reference proteome</keyword>
<keyword evidence="4" id="KW-0813">Transport</keyword>
<accession>A0A8H6XYH8</accession>
<dbReference type="GO" id="GO:0016020">
    <property type="term" value="C:membrane"/>
    <property type="evidence" value="ECO:0007669"/>
    <property type="project" value="UniProtKB-SubCell"/>
</dbReference>
<keyword evidence="4" id="KW-0406">Ion transport</keyword>
<dbReference type="Proteomes" id="UP000620124">
    <property type="component" value="Unassembled WGS sequence"/>
</dbReference>